<dbReference type="Pfam" id="PF12833">
    <property type="entry name" value="HTH_18"/>
    <property type="match status" value="1"/>
</dbReference>
<evidence type="ECO:0000259" key="5">
    <source>
        <dbReference type="PROSITE" id="PS01124"/>
    </source>
</evidence>
<proteinExistence type="predicted"/>
<organism evidence="6 7">
    <name type="scientific">Caldimonas brevitalea</name>
    <dbReference type="NCBI Taxonomy" id="413882"/>
    <lineage>
        <taxon>Bacteria</taxon>
        <taxon>Pseudomonadati</taxon>
        <taxon>Pseudomonadota</taxon>
        <taxon>Betaproteobacteria</taxon>
        <taxon>Burkholderiales</taxon>
        <taxon>Sphaerotilaceae</taxon>
        <taxon>Caldimonas</taxon>
    </lineage>
</organism>
<dbReference type="Gene3D" id="1.10.10.60">
    <property type="entry name" value="Homeodomain-like"/>
    <property type="match status" value="2"/>
</dbReference>
<dbReference type="InterPro" id="IPR018060">
    <property type="entry name" value="HTH_AraC"/>
</dbReference>
<name>A0A0G3BJX4_9BURK</name>
<dbReference type="GO" id="GO:0043565">
    <property type="term" value="F:sequence-specific DNA binding"/>
    <property type="evidence" value="ECO:0007669"/>
    <property type="project" value="InterPro"/>
</dbReference>
<dbReference type="AlphaFoldDB" id="A0A0G3BJX4"/>
<evidence type="ECO:0000256" key="2">
    <source>
        <dbReference type="ARBA" id="ARBA00023125"/>
    </source>
</evidence>
<gene>
    <name evidence="6" type="ORF">AAW51_0119</name>
</gene>
<dbReference type="SMART" id="SM00342">
    <property type="entry name" value="HTH_ARAC"/>
    <property type="match status" value="1"/>
</dbReference>
<dbReference type="EMBL" id="CP011371">
    <property type="protein sequence ID" value="AKJ26810.1"/>
    <property type="molecule type" value="Genomic_DNA"/>
</dbReference>
<dbReference type="PANTHER" id="PTHR40055:SF1">
    <property type="entry name" value="TRANSCRIPTIONAL REGULATOR YGIV-RELATED"/>
    <property type="match status" value="1"/>
</dbReference>
<keyword evidence="2" id="KW-0238">DNA-binding</keyword>
<dbReference type="InterPro" id="IPR050908">
    <property type="entry name" value="SmbC-like"/>
</dbReference>
<accession>A0A0G3BJX4</accession>
<evidence type="ECO:0000313" key="6">
    <source>
        <dbReference type="EMBL" id="AKJ26810.1"/>
    </source>
</evidence>
<evidence type="ECO:0000256" key="4">
    <source>
        <dbReference type="SAM" id="MobiDB-lite"/>
    </source>
</evidence>
<dbReference type="PRINTS" id="PR00032">
    <property type="entry name" value="HTHARAC"/>
</dbReference>
<dbReference type="GO" id="GO:0003700">
    <property type="term" value="F:DNA-binding transcription factor activity"/>
    <property type="evidence" value="ECO:0007669"/>
    <property type="project" value="InterPro"/>
</dbReference>
<dbReference type="RefSeq" id="WP_157359538.1">
    <property type="nucleotide sequence ID" value="NZ_CP011371.1"/>
</dbReference>
<dbReference type="STRING" id="413882.AAW51_0119"/>
<evidence type="ECO:0000313" key="7">
    <source>
        <dbReference type="Proteomes" id="UP000035352"/>
    </source>
</evidence>
<dbReference type="InterPro" id="IPR009057">
    <property type="entry name" value="Homeodomain-like_sf"/>
</dbReference>
<dbReference type="SUPFAM" id="SSF55136">
    <property type="entry name" value="Probable bacterial effector-binding domain"/>
    <property type="match status" value="1"/>
</dbReference>
<keyword evidence="7" id="KW-1185">Reference proteome</keyword>
<protein>
    <submittedName>
        <fullName evidence="6">AraC family transcriptional regulator</fullName>
    </submittedName>
</protein>
<dbReference type="OrthoDB" id="282744at2"/>
<dbReference type="SUPFAM" id="SSF46689">
    <property type="entry name" value="Homeodomain-like"/>
    <property type="match status" value="2"/>
</dbReference>
<keyword evidence="3" id="KW-0804">Transcription</keyword>
<feature type="compositionally biased region" description="Pro residues" evidence="4">
    <location>
        <begin position="1"/>
        <end position="22"/>
    </location>
</feature>
<dbReference type="InterPro" id="IPR020449">
    <property type="entry name" value="Tscrpt_reg_AraC-type_HTH"/>
</dbReference>
<feature type="domain" description="HTH araC/xylS-type" evidence="5">
    <location>
        <begin position="31"/>
        <end position="130"/>
    </location>
</feature>
<dbReference type="InterPro" id="IPR010499">
    <property type="entry name" value="AraC_E-bd"/>
</dbReference>
<dbReference type="PATRIC" id="fig|413882.6.peg.122"/>
<dbReference type="InterPro" id="IPR029442">
    <property type="entry name" value="GyrI-like"/>
</dbReference>
<evidence type="ECO:0000256" key="1">
    <source>
        <dbReference type="ARBA" id="ARBA00023015"/>
    </source>
</evidence>
<dbReference type="Proteomes" id="UP000035352">
    <property type="component" value="Chromosome"/>
</dbReference>
<reference evidence="6 7" key="1">
    <citation type="submission" date="2015-05" db="EMBL/GenBank/DDBJ databases">
        <authorList>
            <person name="Tang B."/>
            <person name="Yu Y."/>
        </authorList>
    </citation>
    <scope>NUCLEOTIDE SEQUENCE [LARGE SCALE GENOMIC DNA]</scope>
    <source>
        <strain evidence="6 7">DSM 7029</strain>
    </source>
</reference>
<dbReference type="PANTHER" id="PTHR40055">
    <property type="entry name" value="TRANSCRIPTIONAL REGULATOR YGIV-RELATED"/>
    <property type="match status" value="1"/>
</dbReference>
<dbReference type="PROSITE" id="PS01124">
    <property type="entry name" value="HTH_ARAC_FAMILY_2"/>
    <property type="match status" value="1"/>
</dbReference>
<evidence type="ECO:0000256" key="3">
    <source>
        <dbReference type="ARBA" id="ARBA00023163"/>
    </source>
</evidence>
<dbReference type="Pfam" id="PF06445">
    <property type="entry name" value="GyrI-like"/>
    <property type="match status" value="1"/>
</dbReference>
<dbReference type="InterPro" id="IPR011256">
    <property type="entry name" value="Reg_factor_effector_dom_sf"/>
</dbReference>
<feature type="region of interest" description="Disordered" evidence="4">
    <location>
        <begin position="1"/>
        <end position="26"/>
    </location>
</feature>
<dbReference type="Gene3D" id="3.20.80.10">
    <property type="entry name" value="Regulatory factor, effector binding domain"/>
    <property type="match status" value="1"/>
</dbReference>
<keyword evidence="1" id="KW-0805">Transcription regulation</keyword>
<dbReference type="SMART" id="SM00871">
    <property type="entry name" value="AraC_E_bind"/>
    <property type="match status" value="1"/>
</dbReference>
<sequence length="312" mass="35344">MSLPRPPTTMPRPPTPTNPPDPSDSHTRRINRVLDHIDAHLDGDLRLEPLAELAAFSPFHFHRVFRAWTGETLQDFVRRRRLEAAGARLRHVPQLRVTELALACGFASGEAFARAFRRHFGMSPSEWRDGGHAEWEVRESSRTRPLPPLPRYRVELKQLPDMELLYWRVHGDYGQVVDPAWARFVPWIAELGLAGHPLIGMGLDDPDITAPSRCRFDACVVLPLGWADTRVRAPRKRVTAGWYACLDFEGPGAAVGPAWTQLLRDWLPHGGMSLRDGHFFERYAADQTMPSPERVRCELCMPVARDGTAPDF</sequence>
<dbReference type="KEGG" id="pbh:AAW51_0119"/>